<name>A0ACB9ZW28_CATRO</name>
<protein>
    <submittedName>
        <fullName evidence="1">Uncharacterized protein</fullName>
    </submittedName>
</protein>
<evidence type="ECO:0000313" key="1">
    <source>
        <dbReference type="EMBL" id="KAI5652706.1"/>
    </source>
</evidence>
<keyword evidence="2" id="KW-1185">Reference proteome</keyword>
<dbReference type="EMBL" id="CM044707">
    <property type="protein sequence ID" value="KAI5652706.1"/>
    <property type="molecule type" value="Genomic_DNA"/>
</dbReference>
<accession>A0ACB9ZW28</accession>
<proteinExistence type="predicted"/>
<sequence>MEEESSWLPAGWKVEARVRRSGKKDKFYTDPSNEHKFYSKLEVLRYLKSAEVENEGPTKKSSKNPSAKKFVVKEAVAEGLPAGWIKEIRVTKKGNKIRRDPYYIDPVTGHLFRSMREVSRYLHAGKMPKHSSKPKEQEPIKSPETGKERSANDIAQKPDAENPNHNAVEESPATDHVNQLKIDNSEQKENTEKSSESKSSVVEDPQEKLQPEKEGKVHETECNSKKKLKKKRGAELPRRTSKRLAGISVELPPEQKEHNQVHQTGATFMVQEEAKCADNCEDSKDSDEHVERMKTGNDTDKKQENPDASSSGDNIALQEEHVQKKVVECKIDEKQECKVDEKQEAPTDSLLKDLWKDPCIEFAIKTLTGAIPIVDEHQVSQDPLRSVDLPNAVPGDQDLPLGDIWADPCIEFAVKTLTGDVPIGNDIDVQDVDQQPHYSSSFGGEKGMLPSSSWSNERSRASASFTHTDVSQKQL</sequence>
<reference evidence="2" key="1">
    <citation type="journal article" date="2023" name="Nat. Plants">
        <title>Single-cell RNA sequencing provides a high-resolution roadmap for understanding the multicellular compartmentation of specialized metabolism.</title>
        <authorList>
            <person name="Sun S."/>
            <person name="Shen X."/>
            <person name="Li Y."/>
            <person name="Li Y."/>
            <person name="Wang S."/>
            <person name="Li R."/>
            <person name="Zhang H."/>
            <person name="Shen G."/>
            <person name="Guo B."/>
            <person name="Wei J."/>
            <person name="Xu J."/>
            <person name="St-Pierre B."/>
            <person name="Chen S."/>
            <person name="Sun C."/>
        </authorList>
    </citation>
    <scope>NUCLEOTIDE SEQUENCE [LARGE SCALE GENOMIC DNA]</scope>
</reference>
<evidence type="ECO:0000313" key="2">
    <source>
        <dbReference type="Proteomes" id="UP001060085"/>
    </source>
</evidence>
<comment type="caution">
    <text evidence="1">The sequence shown here is derived from an EMBL/GenBank/DDBJ whole genome shotgun (WGS) entry which is preliminary data.</text>
</comment>
<gene>
    <name evidence="1" type="ORF">M9H77_29893</name>
</gene>
<organism evidence="1 2">
    <name type="scientific">Catharanthus roseus</name>
    <name type="common">Madagascar periwinkle</name>
    <name type="synonym">Vinca rosea</name>
    <dbReference type="NCBI Taxonomy" id="4058"/>
    <lineage>
        <taxon>Eukaryota</taxon>
        <taxon>Viridiplantae</taxon>
        <taxon>Streptophyta</taxon>
        <taxon>Embryophyta</taxon>
        <taxon>Tracheophyta</taxon>
        <taxon>Spermatophyta</taxon>
        <taxon>Magnoliopsida</taxon>
        <taxon>eudicotyledons</taxon>
        <taxon>Gunneridae</taxon>
        <taxon>Pentapetalae</taxon>
        <taxon>asterids</taxon>
        <taxon>lamiids</taxon>
        <taxon>Gentianales</taxon>
        <taxon>Apocynaceae</taxon>
        <taxon>Rauvolfioideae</taxon>
        <taxon>Vinceae</taxon>
        <taxon>Catharanthinae</taxon>
        <taxon>Catharanthus</taxon>
    </lineage>
</organism>
<dbReference type="Proteomes" id="UP001060085">
    <property type="component" value="Linkage Group LG07"/>
</dbReference>